<organism evidence="2 3">
    <name type="scientific">Grifola frondosa</name>
    <name type="common">Maitake</name>
    <name type="synonym">Polyporus frondosus</name>
    <dbReference type="NCBI Taxonomy" id="5627"/>
    <lineage>
        <taxon>Eukaryota</taxon>
        <taxon>Fungi</taxon>
        <taxon>Dikarya</taxon>
        <taxon>Basidiomycota</taxon>
        <taxon>Agaricomycotina</taxon>
        <taxon>Agaricomycetes</taxon>
        <taxon>Polyporales</taxon>
        <taxon>Grifolaceae</taxon>
        <taxon>Grifola</taxon>
    </lineage>
</organism>
<keyword evidence="3" id="KW-1185">Reference proteome</keyword>
<name>A0A1C7MER1_GRIFR</name>
<protein>
    <submittedName>
        <fullName evidence="2">Uncharacterized protein</fullName>
    </submittedName>
</protein>
<accession>A0A1C7MER1</accession>
<gene>
    <name evidence="2" type="ORF">A0H81_04593</name>
</gene>
<sequence>MVASDVANAGFRLRERDSLSFISPYRLSVDPIAVLFFSLPFSSSRISRITILCQVHTHFSSQSRIHYPRLPFVPLQHDPPLATDPPAPRLRTTPGPRHAQTHPPRRPSPRLLRRRQNPRRPPAPIARRHARAAHGAHAAARADDPDWPSGLREQRRELADVGVVECERRWKWKCEAVV</sequence>
<feature type="compositionally biased region" description="Basic residues" evidence="1">
    <location>
        <begin position="99"/>
        <end position="118"/>
    </location>
</feature>
<dbReference type="EMBL" id="LUGG01000004">
    <property type="protein sequence ID" value="OBZ75403.1"/>
    <property type="molecule type" value="Genomic_DNA"/>
</dbReference>
<proteinExistence type="predicted"/>
<dbReference type="AlphaFoldDB" id="A0A1C7MER1"/>
<evidence type="ECO:0000313" key="2">
    <source>
        <dbReference type="EMBL" id="OBZ75403.1"/>
    </source>
</evidence>
<comment type="caution">
    <text evidence="2">The sequence shown here is derived from an EMBL/GenBank/DDBJ whole genome shotgun (WGS) entry which is preliminary data.</text>
</comment>
<evidence type="ECO:0000313" key="3">
    <source>
        <dbReference type="Proteomes" id="UP000092993"/>
    </source>
</evidence>
<feature type="region of interest" description="Disordered" evidence="1">
    <location>
        <begin position="76"/>
        <end position="148"/>
    </location>
</feature>
<evidence type="ECO:0000256" key="1">
    <source>
        <dbReference type="SAM" id="MobiDB-lite"/>
    </source>
</evidence>
<dbReference type="Proteomes" id="UP000092993">
    <property type="component" value="Unassembled WGS sequence"/>
</dbReference>
<reference evidence="2 3" key="1">
    <citation type="submission" date="2016-03" db="EMBL/GenBank/DDBJ databases">
        <title>Whole genome sequencing of Grifola frondosa 9006-11.</title>
        <authorList>
            <person name="Min B."/>
            <person name="Park H."/>
            <person name="Kim J.-G."/>
            <person name="Cho H."/>
            <person name="Oh Y.-L."/>
            <person name="Kong W.-S."/>
            <person name="Choi I.-G."/>
        </authorList>
    </citation>
    <scope>NUCLEOTIDE SEQUENCE [LARGE SCALE GENOMIC DNA]</scope>
    <source>
        <strain evidence="2 3">9006-11</strain>
    </source>
</reference>